<organism evidence="1 2">
    <name type="scientific">Phialophora macrospora</name>
    <dbReference type="NCBI Taxonomy" id="1851006"/>
    <lineage>
        <taxon>Eukaryota</taxon>
        <taxon>Fungi</taxon>
        <taxon>Dikarya</taxon>
        <taxon>Ascomycota</taxon>
        <taxon>Pezizomycotina</taxon>
        <taxon>Eurotiomycetes</taxon>
        <taxon>Chaetothyriomycetidae</taxon>
        <taxon>Chaetothyriales</taxon>
        <taxon>Herpotrichiellaceae</taxon>
        <taxon>Phialophora</taxon>
    </lineage>
</organism>
<dbReference type="InterPro" id="IPR013078">
    <property type="entry name" value="His_Pase_superF_clade-1"/>
</dbReference>
<dbReference type="HOGENOM" id="CLU_039184_1_1_1"/>
<dbReference type="PANTHER" id="PTHR48100:SF1">
    <property type="entry name" value="HISTIDINE PHOSPHATASE FAMILY PROTEIN-RELATED"/>
    <property type="match status" value="1"/>
</dbReference>
<gene>
    <name evidence="1" type="ORF">PV04_06464</name>
</gene>
<keyword evidence="2" id="KW-1185">Reference proteome</keyword>
<dbReference type="Pfam" id="PF00300">
    <property type="entry name" value="His_Phos_1"/>
    <property type="match status" value="1"/>
</dbReference>
<proteinExistence type="predicted"/>
<accession>A0A0D2DYI2</accession>
<name>A0A0D2DYI2_9EURO</name>
<dbReference type="CDD" id="cd07067">
    <property type="entry name" value="HP_PGM_like"/>
    <property type="match status" value="1"/>
</dbReference>
<dbReference type="InterPro" id="IPR029033">
    <property type="entry name" value="His_PPase_superfam"/>
</dbReference>
<dbReference type="EMBL" id="KN846959">
    <property type="protein sequence ID" value="KIW67197.1"/>
    <property type="molecule type" value="Genomic_DNA"/>
</dbReference>
<dbReference type="Gene3D" id="3.40.50.1240">
    <property type="entry name" value="Phosphoglycerate mutase-like"/>
    <property type="match status" value="1"/>
</dbReference>
<sequence length="215" mass="23442">MSRKVHLVRHAEGLHNLLNDPTIPDAPLSERGLNLAEDLGRRFIHDNSDSVGAVLVSPLRRAIQTSLATLPRVLSAAHYPANSGLGVRTGGVTLVLDPDLQEISTPACNVGSPPNALLADFPELEAQIRRLPSRWFEKTGQWSPAPAAVAQRKIRILQRLWDVCEQLRANPDGREDIVVVTHEGVILELVPDANVPLGAYKTFTLIRTGTDVALQ</sequence>
<evidence type="ECO:0000313" key="2">
    <source>
        <dbReference type="Proteomes" id="UP000054266"/>
    </source>
</evidence>
<evidence type="ECO:0008006" key="3">
    <source>
        <dbReference type="Google" id="ProtNLM"/>
    </source>
</evidence>
<dbReference type="SUPFAM" id="SSF53254">
    <property type="entry name" value="Phosphoglycerate mutase-like"/>
    <property type="match status" value="1"/>
</dbReference>
<protein>
    <recommendedName>
        <fullName evidence="3">Phosphoglycerate mutase</fullName>
    </recommendedName>
</protein>
<reference evidence="1 2" key="1">
    <citation type="submission" date="2015-01" db="EMBL/GenBank/DDBJ databases">
        <title>The Genome Sequence of Capronia semiimmersa CBS27337.</title>
        <authorList>
            <consortium name="The Broad Institute Genomics Platform"/>
            <person name="Cuomo C."/>
            <person name="de Hoog S."/>
            <person name="Gorbushina A."/>
            <person name="Stielow B."/>
            <person name="Teixiera M."/>
            <person name="Abouelleil A."/>
            <person name="Chapman S.B."/>
            <person name="Priest M."/>
            <person name="Young S.K."/>
            <person name="Wortman J."/>
            <person name="Nusbaum C."/>
            <person name="Birren B."/>
        </authorList>
    </citation>
    <scope>NUCLEOTIDE SEQUENCE [LARGE SCALE GENOMIC DNA]</scope>
    <source>
        <strain evidence="1 2">CBS 27337</strain>
    </source>
</reference>
<dbReference type="AlphaFoldDB" id="A0A0D2DYI2"/>
<dbReference type="GO" id="GO:0005737">
    <property type="term" value="C:cytoplasm"/>
    <property type="evidence" value="ECO:0007669"/>
    <property type="project" value="TreeGrafter"/>
</dbReference>
<dbReference type="InterPro" id="IPR050275">
    <property type="entry name" value="PGM_Phosphatase"/>
</dbReference>
<dbReference type="PANTHER" id="PTHR48100">
    <property type="entry name" value="BROAD-SPECIFICITY PHOSPHATASE YOR283W-RELATED"/>
    <property type="match status" value="1"/>
</dbReference>
<evidence type="ECO:0000313" key="1">
    <source>
        <dbReference type="EMBL" id="KIW67197.1"/>
    </source>
</evidence>
<dbReference type="SMART" id="SM00855">
    <property type="entry name" value="PGAM"/>
    <property type="match status" value="1"/>
</dbReference>
<dbReference type="Proteomes" id="UP000054266">
    <property type="component" value="Unassembled WGS sequence"/>
</dbReference>
<dbReference type="GO" id="GO:0016791">
    <property type="term" value="F:phosphatase activity"/>
    <property type="evidence" value="ECO:0007669"/>
    <property type="project" value="TreeGrafter"/>
</dbReference>